<keyword evidence="3" id="KW-0805">Transcription regulation</keyword>
<evidence type="ECO:0000256" key="1">
    <source>
        <dbReference type="ARBA" id="ARBA00004123"/>
    </source>
</evidence>
<dbReference type="SUPFAM" id="SSF46689">
    <property type="entry name" value="Homeodomain-like"/>
    <property type="match status" value="1"/>
</dbReference>
<evidence type="ECO:0000256" key="3">
    <source>
        <dbReference type="ARBA" id="ARBA00023015"/>
    </source>
</evidence>
<dbReference type="EMBL" id="VEPZ02001044">
    <property type="protein sequence ID" value="KAE8698469.1"/>
    <property type="molecule type" value="Genomic_DNA"/>
</dbReference>
<evidence type="ECO:0000259" key="8">
    <source>
        <dbReference type="PROSITE" id="PS50090"/>
    </source>
</evidence>
<gene>
    <name evidence="10" type="ORF">F3Y22_tig00110597pilonHSYRG00263</name>
</gene>
<evidence type="ECO:0000313" key="11">
    <source>
        <dbReference type="Proteomes" id="UP000436088"/>
    </source>
</evidence>
<dbReference type="Proteomes" id="UP000436088">
    <property type="component" value="Unassembled WGS sequence"/>
</dbReference>
<dbReference type="PROSITE" id="PS50090">
    <property type="entry name" value="MYB_LIKE"/>
    <property type="match status" value="2"/>
</dbReference>
<accession>A0A6A3A5S0</accession>
<protein>
    <submittedName>
        <fullName evidence="10">MYB308 protein</fullName>
    </submittedName>
</protein>
<dbReference type="CDD" id="cd00167">
    <property type="entry name" value="SANT"/>
    <property type="match status" value="2"/>
</dbReference>
<feature type="domain" description="HTH myb-type" evidence="9">
    <location>
        <begin position="12"/>
        <end position="65"/>
    </location>
</feature>
<dbReference type="PANTHER" id="PTHR47997">
    <property type="entry name" value="MYB DOMAIN PROTEIN 55"/>
    <property type="match status" value="1"/>
</dbReference>
<feature type="domain" description="Myb-like" evidence="8">
    <location>
        <begin position="62"/>
        <end position="104"/>
    </location>
</feature>
<dbReference type="AlphaFoldDB" id="A0A6A3A5S0"/>
<dbReference type="InterPro" id="IPR051953">
    <property type="entry name" value="Plant_SW-associated_TFs"/>
</dbReference>
<dbReference type="PROSITE" id="PS51294">
    <property type="entry name" value="HTH_MYB"/>
    <property type="match status" value="2"/>
</dbReference>
<evidence type="ECO:0000259" key="9">
    <source>
        <dbReference type="PROSITE" id="PS51294"/>
    </source>
</evidence>
<comment type="caution">
    <text evidence="10">The sequence shown here is derived from an EMBL/GenBank/DDBJ whole genome shotgun (WGS) entry which is preliminary data.</text>
</comment>
<evidence type="ECO:0000256" key="4">
    <source>
        <dbReference type="ARBA" id="ARBA00023125"/>
    </source>
</evidence>
<dbReference type="InterPro" id="IPR017930">
    <property type="entry name" value="Myb_dom"/>
</dbReference>
<comment type="subcellular location">
    <subcellularLocation>
        <location evidence="1">Nucleus</location>
    </subcellularLocation>
</comment>
<keyword evidence="6" id="KW-0539">Nucleus</keyword>
<organism evidence="10 11">
    <name type="scientific">Hibiscus syriacus</name>
    <name type="common">Rose of Sharon</name>
    <dbReference type="NCBI Taxonomy" id="106335"/>
    <lineage>
        <taxon>Eukaryota</taxon>
        <taxon>Viridiplantae</taxon>
        <taxon>Streptophyta</taxon>
        <taxon>Embryophyta</taxon>
        <taxon>Tracheophyta</taxon>
        <taxon>Spermatophyta</taxon>
        <taxon>Magnoliopsida</taxon>
        <taxon>eudicotyledons</taxon>
        <taxon>Gunneridae</taxon>
        <taxon>Pentapetalae</taxon>
        <taxon>rosids</taxon>
        <taxon>malvids</taxon>
        <taxon>Malvales</taxon>
        <taxon>Malvaceae</taxon>
        <taxon>Malvoideae</taxon>
        <taxon>Hibiscus</taxon>
    </lineage>
</organism>
<evidence type="ECO:0000256" key="2">
    <source>
        <dbReference type="ARBA" id="ARBA00022737"/>
    </source>
</evidence>
<dbReference type="PANTHER" id="PTHR47997:SF34">
    <property type="entry name" value="TRANSCRIPTION FACTOR MYB86-LIKE"/>
    <property type="match status" value="1"/>
</dbReference>
<evidence type="ECO:0000256" key="7">
    <source>
        <dbReference type="SAM" id="MobiDB-lite"/>
    </source>
</evidence>
<feature type="domain" description="Myb-like" evidence="8">
    <location>
        <begin position="9"/>
        <end position="61"/>
    </location>
</feature>
<feature type="domain" description="HTH myb-type" evidence="9">
    <location>
        <begin position="66"/>
        <end position="108"/>
    </location>
</feature>
<dbReference type="InterPro" id="IPR009057">
    <property type="entry name" value="Homeodomain-like_sf"/>
</dbReference>
<dbReference type="Gene3D" id="1.10.10.60">
    <property type="entry name" value="Homeodomain-like"/>
    <property type="match status" value="2"/>
</dbReference>
<feature type="compositionally biased region" description="Polar residues" evidence="7">
    <location>
        <begin position="122"/>
        <end position="140"/>
    </location>
</feature>
<keyword evidence="11" id="KW-1185">Reference proteome</keyword>
<name>A0A6A3A5S0_HIBSY</name>
<evidence type="ECO:0000313" key="10">
    <source>
        <dbReference type="EMBL" id="KAE8698469.1"/>
    </source>
</evidence>
<dbReference type="SMART" id="SM00717">
    <property type="entry name" value="SANT"/>
    <property type="match status" value="2"/>
</dbReference>
<reference evidence="10" key="1">
    <citation type="submission" date="2019-09" db="EMBL/GenBank/DDBJ databases">
        <title>Draft genome information of white flower Hibiscus syriacus.</title>
        <authorList>
            <person name="Kim Y.-M."/>
        </authorList>
    </citation>
    <scope>NUCLEOTIDE SEQUENCE [LARGE SCALE GENOMIC DNA]</scope>
    <source>
        <strain evidence="10">YM2019G1</strain>
    </source>
</reference>
<keyword evidence="2" id="KW-0677">Repeat</keyword>
<dbReference type="Pfam" id="PF00249">
    <property type="entry name" value="Myb_DNA-binding"/>
    <property type="match status" value="2"/>
</dbReference>
<dbReference type="InterPro" id="IPR001005">
    <property type="entry name" value="SANT/Myb"/>
</dbReference>
<feature type="region of interest" description="Disordered" evidence="7">
    <location>
        <begin position="109"/>
        <end position="140"/>
    </location>
</feature>
<evidence type="ECO:0000256" key="6">
    <source>
        <dbReference type="ARBA" id="ARBA00023242"/>
    </source>
</evidence>
<evidence type="ECO:0000256" key="5">
    <source>
        <dbReference type="ARBA" id="ARBA00023163"/>
    </source>
</evidence>
<keyword evidence="5" id="KW-0804">Transcription</keyword>
<dbReference type="GO" id="GO:0003677">
    <property type="term" value="F:DNA binding"/>
    <property type="evidence" value="ECO:0007669"/>
    <property type="project" value="UniProtKB-KW"/>
</dbReference>
<sequence length="211" mass="23483">MVRAPIYDQTGIKQGAWSPDEDHKLRSFIHTYGICIWHILPKLAGLKRYGRSCKLRWKNYLQPQPKHGNFTKEEDALIIKWSALAASLPGRTDNEIKNHWHSHLKKLTKRNPTTSDAKDNSCCRSEVTQNSEGGTENTLIDTPANMILESASMSSAISSTAESSSSGSGLNTTSTTTAKMIIHHLGTIAFCDMYYDAQAADLLFQSIRGWP</sequence>
<keyword evidence="4" id="KW-0238">DNA-binding</keyword>
<dbReference type="GO" id="GO:0005634">
    <property type="term" value="C:nucleus"/>
    <property type="evidence" value="ECO:0007669"/>
    <property type="project" value="UniProtKB-SubCell"/>
</dbReference>
<proteinExistence type="predicted"/>